<keyword evidence="3" id="KW-1185">Reference proteome</keyword>
<reference evidence="2 3" key="1">
    <citation type="submission" date="2019-06" db="EMBL/GenBank/DDBJ databases">
        <title>YIM 131921 draft genome.</title>
        <authorList>
            <person name="Jiang L."/>
        </authorList>
    </citation>
    <scope>NUCLEOTIDE SEQUENCE [LARGE SCALE GENOMIC DNA]</scope>
    <source>
        <strain evidence="2 3">YIM 131921</strain>
    </source>
</reference>
<dbReference type="CDD" id="cd06664">
    <property type="entry name" value="IscU_like"/>
    <property type="match status" value="1"/>
</dbReference>
<dbReference type="OrthoDB" id="7857113at2"/>
<feature type="domain" description="NIF system FeS cluster assembly NifU N-terminal" evidence="1">
    <location>
        <begin position="22"/>
        <end position="88"/>
    </location>
</feature>
<dbReference type="GO" id="GO:0016226">
    <property type="term" value="P:iron-sulfur cluster assembly"/>
    <property type="evidence" value="ECO:0007669"/>
    <property type="project" value="InterPro"/>
</dbReference>
<accession>A0A5C4MYN0</accession>
<dbReference type="EMBL" id="VDFU01000005">
    <property type="protein sequence ID" value="TNC51256.1"/>
    <property type="molecule type" value="Genomic_DNA"/>
</dbReference>
<dbReference type="Gene3D" id="3.90.1010.10">
    <property type="match status" value="1"/>
</dbReference>
<dbReference type="Proteomes" id="UP000305887">
    <property type="component" value="Unassembled WGS sequence"/>
</dbReference>
<name>A0A5C4MYN0_9RHOB</name>
<dbReference type="SUPFAM" id="SSF82649">
    <property type="entry name" value="SufE/NifU"/>
    <property type="match status" value="1"/>
</dbReference>
<dbReference type="GO" id="GO:0051536">
    <property type="term" value="F:iron-sulfur cluster binding"/>
    <property type="evidence" value="ECO:0007669"/>
    <property type="project" value="InterPro"/>
</dbReference>
<evidence type="ECO:0000259" key="1">
    <source>
        <dbReference type="Pfam" id="PF01592"/>
    </source>
</evidence>
<dbReference type="InterPro" id="IPR002871">
    <property type="entry name" value="NIF_FeS_clus_asmbl_NifU_N"/>
</dbReference>
<dbReference type="GO" id="GO:0005506">
    <property type="term" value="F:iron ion binding"/>
    <property type="evidence" value="ECO:0007669"/>
    <property type="project" value="InterPro"/>
</dbReference>
<comment type="caution">
    <text evidence="2">The sequence shown here is derived from an EMBL/GenBank/DDBJ whole genome shotgun (WGS) entry which is preliminary data.</text>
</comment>
<evidence type="ECO:0000313" key="3">
    <source>
        <dbReference type="Proteomes" id="UP000305887"/>
    </source>
</evidence>
<organism evidence="2 3">
    <name type="scientific">Rubellimicrobium rubrum</name>
    <dbReference type="NCBI Taxonomy" id="2585369"/>
    <lineage>
        <taxon>Bacteria</taxon>
        <taxon>Pseudomonadati</taxon>
        <taxon>Pseudomonadota</taxon>
        <taxon>Alphaproteobacteria</taxon>
        <taxon>Rhodobacterales</taxon>
        <taxon>Roseobacteraceae</taxon>
        <taxon>Rubellimicrobium</taxon>
    </lineage>
</organism>
<dbReference type="AlphaFoldDB" id="A0A5C4MYN0"/>
<protein>
    <submittedName>
        <fullName evidence="2">Iron-sulfur cluster assembly scaffold protein</fullName>
    </submittedName>
</protein>
<dbReference type="Pfam" id="PF01592">
    <property type="entry name" value="NifU_N"/>
    <property type="match status" value="1"/>
</dbReference>
<proteinExistence type="predicted"/>
<gene>
    <name evidence="2" type="ORF">FHG66_06190</name>
</gene>
<sequence>MSDQDLLQLYSTRILALASSIPRTGHLDDPHGAARKRAPLCGSTVSVEVRLEDGRISDFAQDVRACALGQAAASVVGSAVVGLRPEEVRQGRQALWSMLREGAASPDGPWADLIVLLPARDHPNRHGSILLALDATIEALDQAEARKKTAAP</sequence>
<evidence type="ECO:0000313" key="2">
    <source>
        <dbReference type="EMBL" id="TNC51256.1"/>
    </source>
</evidence>